<dbReference type="RefSeq" id="WP_368005383.1">
    <property type="nucleotide sequence ID" value="NZ_JAMXFF010000005.1"/>
</dbReference>
<dbReference type="Proteomes" id="UP001525890">
    <property type="component" value="Unassembled WGS sequence"/>
</dbReference>
<sequence length="83" mass="9371">MNVRELINILSQFDPETRVVVAGYEGGFNDITEIHPQRLRLNVNPEWYYGSHGLAADEESGKLWPDAPVVEAVYLIGENQNSQ</sequence>
<reference evidence="1 2" key="1">
    <citation type="journal article" date="2022" name="Front. Microbiol.">
        <title>High genomic differentiation and limited gene flow indicate recent cryptic speciation within the genus Laspinema (cyanobacteria).</title>
        <authorList>
            <person name="Stanojkovic A."/>
            <person name="Skoupy S."/>
            <person name="Skaloud P."/>
            <person name="Dvorak P."/>
        </authorList>
    </citation>
    <scope>NUCLEOTIDE SEQUENCE [LARGE SCALE GENOMIC DNA]</scope>
    <source>
        <strain evidence="1 2">D2a</strain>
    </source>
</reference>
<protein>
    <recommendedName>
        <fullName evidence="3">Phage protein</fullName>
    </recommendedName>
</protein>
<proteinExistence type="predicted"/>
<dbReference type="EMBL" id="JAMXFF010000005">
    <property type="protein sequence ID" value="MCT7965695.1"/>
    <property type="molecule type" value="Genomic_DNA"/>
</dbReference>
<evidence type="ECO:0008006" key="3">
    <source>
        <dbReference type="Google" id="ProtNLM"/>
    </source>
</evidence>
<keyword evidence="2" id="KW-1185">Reference proteome</keyword>
<accession>A0ABT2MLS2</accession>
<comment type="caution">
    <text evidence="1">The sequence shown here is derived from an EMBL/GenBank/DDBJ whole genome shotgun (WGS) entry which is preliminary data.</text>
</comment>
<gene>
    <name evidence="1" type="ORF">NG799_05020</name>
</gene>
<name>A0ABT2MLS2_9CYAN</name>
<evidence type="ECO:0000313" key="1">
    <source>
        <dbReference type="EMBL" id="MCT7965695.1"/>
    </source>
</evidence>
<organism evidence="1 2">
    <name type="scientific">Laspinema palackyanum D2a</name>
    <dbReference type="NCBI Taxonomy" id="2953684"/>
    <lineage>
        <taxon>Bacteria</taxon>
        <taxon>Bacillati</taxon>
        <taxon>Cyanobacteriota</taxon>
        <taxon>Cyanophyceae</taxon>
        <taxon>Oscillatoriophycideae</taxon>
        <taxon>Oscillatoriales</taxon>
        <taxon>Laspinemataceae</taxon>
        <taxon>Laspinema</taxon>
        <taxon>Laspinema palackyanum</taxon>
    </lineage>
</organism>
<evidence type="ECO:0000313" key="2">
    <source>
        <dbReference type="Proteomes" id="UP001525890"/>
    </source>
</evidence>